<gene>
    <name evidence="15" type="ORF">TSOC_000284</name>
</gene>
<keyword evidence="7" id="KW-0479">Metal-binding</keyword>
<comment type="function">
    <text evidence="12">DNA-dependent RNA polymerase catalyzes the transcription of DNA into RNA using the four ribonucleoside triphosphates as substrates.</text>
</comment>
<comment type="subcellular location">
    <subcellularLocation>
        <location evidence="1">Nucleus</location>
    </subcellularLocation>
</comment>
<dbReference type="InterPro" id="IPR006592">
    <property type="entry name" value="RNA_pol_N"/>
</dbReference>
<feature type="region of interest" description="Disordered" evidence="13">
    <location>
        <begin position="1549"/>
        <end position="1693"/>
    </location>
</feature>
<organism evidence="15 16">
    <name type="scientific">Tetrabaena socialis</name>
    <dbReference type="NCBI Taxonomy" id="47790"/>
    <lineage>
        <taxon>Eukaryota</taxon>
        <taxon>Viridiplantae</taxon>
        <taxon>Chlorophyta</taxon>
        <taxon>core chlorophytes</taxon>
        <taxon>Chlorophyceae</taxon>
        <taxon>CS clade</taxon>
        <taxon>Chlamydomonadales</taxon>
        <taxon>Tetrabaenaceae</taxon>
        <taxon>Tetrabaena</taxon>
    </lineage>
</organism>
<feature type="compositionally biased region" description="Basic and acidic residues" evidence="13">
    <location>
        <begin position="320"/>
        <end position="336"/>
    </location>
</feature>
<dbReference type="Gene3D" id="1.10.150.390">
    <property type="match status" value="1"/>
</dbReference>
<keyword evidence="11" id="KW-0539">Nucleus</keyword>
<dbReference type="SUPFAM" id="SSF64484">
    <property type="entry name" value="beta and beta-prime subunits of DNA dependent RNA-polymerase"/>
    <property type="match status" value="2"/>
</dbReference>
<feature type="region of interest" description="Disordered" evidence="13">
    <location>
        <begin position="309"/>
        <end position="446"/>
    </location>
</feature>
<evidence type="ECO:0000256" key="6">
    <source>
        <dbReference type="ARBA" id="ARBA00022695"/>
    </source>
</evidence>
<dbReference type="GO" id="GO:0005736">
    <property type="term" value="C:RNA polymerase I complex"/>
    <property type="evidence" value="ECO:0007669"/>
    <property type="project" value="TreeGrafter"/>
</dbReference>
<dbReference type="PANTHER" id="PTHR19376">
    <property type="entry name" value="DNA-DIRECTED RNA POLYMERASE"/>
    <property type="match status" value="1"/>
</dbReference>
<dbReference type="GO" id="GO:0006351">
    <property type="term" value="P:DNA-templated transcription"/>
    <property type="evidence" value="ECO:0007669"/>
    <property type="project" value="InterPro"/>
</dbReference>
<comment type="caution">
    <text evidence="15">The sequence shown here is derived from an EMBL/GenBank/DDBJ whole genome shotgun (WGS) entry which is preliminary data.</text>
</comment>
<evidence type="ECO:0000256" key="11">
    <source>
        <dbReference type="ARBA" id="ARBA00023242"/>
    </source>
</evidence>
<protein>
    <recommendedName>
        <fullName evidence="12">DNA-directed RNA polymerase subunit</fullName>
        <ecNumber evidence="12">2.7.7.6</ecNumber>
    </recommendedName>
</protein>
<evidence type="ECO:0000256" key="2">
    <source>
        <dbReference type="ARBA" id="ARBA00007207"/>
    </source>
</evidence>
<keyword evidence="8" id="KW-0862">Zinc</keyword>
<dbReference type="FunFam" id="1.10.150.390:FF:000005">
    <property type="entry name" value="DNA-directed RNA polymerase subunit"/>
    <property type="match status" value="1"/>
</dbReference>
<sequence>MATAAPAKEVTTKQVCAVRFSFYSEHEARQLSVVKITTPIIFDNVKVAVPDGLYDPRMGPLDVRDRCGTCRLGYDRCPGHFGHIELPVPVYNPLVFKVLYKLLRCTCMYCHRFKLAQDTVDSYLAKLERLVRGDLVQAVETTTDRATKSKELAEFMPSASDKAAADKRAGPQGSARPLCAGCNITQHTLEAMQDTISELMGKMNSTRCGNCKVHNPAIKKQGTTKLFSVWTSRKALLENVKEGHNIRNVLERDTDVLGDLERGMQAELAQAAAGRKRARVAKADAAAGKDANAFKPGVKVGAYGTASDYGEVTEDDVDDAKDVKDADAKKRPKPEAEPDAAGGDDNSDLDVLSDDEDDDGDSDEAMEDKGAGAAARELEEEDVHGGEAAAAEDEAGTSGRDDDERGGGRGGRGGRGRGRGRGGRGGRGGAAAKGRGRGKKAADDDASNMDVSTKYMTPTEVQELMRLLWEHEWPILSLIYSAQVAPKVGGPGGGGGTRLLSKADAQEAYRMFFLRVLPVAPNKFRPPSKVGDELFEHAHNVALAKIINACLDLTTIAPATDAAQRAPGTTGADPAQAAALDLSRRIATWLALQNHVCALIDSTTAEGVTADGAQGIRQTLEKKEGLFRKNMMGKRVNFAARSVISPDPFIGAGEIGVPPYFAKRLSFPERVTPFNVERLRAAVLAGADQHPGAIAVEEVQSGRMSNLAAMPLQRRQALAKQLLSNTAVLGRSGPLGARLGRASSAAGGALGTPAGGSASMPGSYIVYRHLQDGDLMLTNRQPTLHKPGLMAHRARVLKGERTIRMHYSNCSTFNADFDGDEINLHLPQDQLGRAEGYVIVHADEQYIVPTDGKPIRGLIQDHVVAATLLTKRGTWLTADQYRQLVFVACTPWLGKGPAAVAAAAAAAVAGGVKGPARVTVTALGRSYNVDLEPPCMLKPRLLWSGKQVVSTVITFFTRGLPPLSCAAGGKVPTSYWGATSGEDELEFFRGALVRGVVDKNSFGKYGLVHSVQELYGNATAGKLLSAFSRLFTYYLQWHGFTCGMDDLLLLPGSEARRAALLDGAEARAVQASSQLLGDRDPAGAGLPAAVLDDPPGHVRELLRHEIKVSAALGARYRANRDTGKAHDMKGSGAMHALSSEVIKVCLPGGQAKAFPHNCLSLMTITGAKGSLVNFSQISCLLGQQELEGRRPPRMASGKTLPCFRPYDGGGRSNGFIGDRFLTGLRPQEYYFHCMAGREGLVDTAVKTSRSGYLQRCLVKNLESLRVAYDGTVRDNCDASVVQFAYGEDGLDVMTVSHMRTFGFLARNAERFTQQVDSGPALCASEVAGLEERETQVAEALQRRGRLLARASQQDAEGHEDKTADARRRAKALLGGLPISAIHPPTVMGAASEAFSDALRAYVEDNPDGQLLPPPSAGGDTASGKKSKKDRHAADKAAAAAASCRPRPPPSGAVDGAAFSQLMMLKYMRSLASAGEAVGVLAAQSVGACRGAGPSGRRVAAGPSQYPPEVNLAFPELVGVFRGLFSKRLQLEVEKEARRKAGVGIGKVEVSTVRDEEAPSNEGNAGDEDGGGEAGGSNRTAAKAARKSDKADDFEDAEDNEELREGKLRFSGGRGEAATYDAGDDEDQEAATVARRQAERRGLGAGDEEEDEDEVNSDEEAGEKDQEAAQERASAGKAAGAGGADDGAGDDDPDIDYELHTCSLNVTLPLSSPKLLMLEIVERVAAATLVRCTPGIDKVYVVEGQGKEATKVQTDGVNFEGAWQNSDLADANAITTNDVHAMLRTFGVEAARATIMREVMSVFSAYGIGVDPRHLSLIADFMTHQGAYRACNRVGIESSVSPFLKMSFETAAHFLTDATLRGSVDDLKSPASRLCVGRVVEIGTGCVELIQELGA</sequence>
<dbReference type="Pfam" id="PF00623">
    <property type="entry name" value="RNA_pol_Rpb1_2"/>
    <property type="match status" value="1"/>
</dbReference>
<feature type="compositionally biased region" description="Acidic residues" evidence="13">
    <location>
        <begin position="1645"/>
        <end position="1661"/>
    </location>
</feature>
<name>A0A2J8AJS6_9CHLO</name>
<evidence type="ECO:0000256" key="12">
    <source>
        <dbReference type="RuleBase" id="RU004279"/>
    </source>
</evidence>
<dbReference type="InterPro" id="IPR007080">
    <property type="entry name" value="RNA_pol_Rpb1_1"/>
</dbReference>
<feature type="compositionally biased region" description="Acidic residues" evidence="13">
    <location>
        <begin position="1591"/>
        <end position="1601"/>
    </location>
</feature>
<dbReference type="PANTHER" id="PTHR19376:SF11">
    <property type="entry name" value="DNA-DIRECTED RNA POLYMERASE I SUBUNIT RPA1"/>
    <property type="match status" value="1"/>
</dbReference>
<dbReference type="SMART" id="SM00663">
    <property type="entry name" value="RPOLA_N"/>
    <property type="match status" value="1"/>
</dbReference>
<proteinExistence type="inferred from homology"/>
<dbReference type="Proteomes" id="UP000236333">
    <property type="component" value="Unassembled WGS sequence"/>
</dbReference>
<feature type="region of interest" description="Disordered" evidence="13">
    <location>
        <begin position="1347"/>
        <end position="1366"/>
    </location>
</feature>
<dbReference type="Gene3D" id="2.40.40.20">
    <property type="match status" value="1"/>
</dbReference>
<evidence type="ECO:0000256" key="9">
    <source>
        <dbReference type="ARBA" id="ARBA00022842"/>
    </source>
</evidence>
<evidence type="ECO:0000259" key="14">
    <source>
        <dbReference type="SMART" id="SM00663"/>
    </source>
</evidence>
<dbReference type="GO" id="GO:0003677">
    <property type="term" value="F:DNA binding"/>
    <property type="evidence" value="ECO:0007669"/>
    <property type="project" value="InterPro"/>
</dbReference>
<keyword evidence="5 12" id="KW-0808">Transferase</keyword>
<feature type="compositionally biased region" description="Acidic residues" evidence="13">
    <location>
        <begin position="345"/>
        <end position="366"/>
    </location>
</feature>
<comment type="similarity">
    <text evidence="2">Belongs to the RNA polymerase beta' chain family. RpoC1 subfamily.</text>
</comment>
<keyword evidence="4" id="KW-0934">Plastid</keyword>
<dbReference type="InterPro" id="IPR038120">
    <property type="entry name" value="Rpb1_funnel_sf"/>
</dbReference>
<dbReference type="Gene3D" id="1.10.274.100">
    <property type="entry name" value="RNA polymerase Rpb1, domain 3"/>
    <property type="match status" value="1"/>
</dbReference>
<dbReference type="EC" id="2.7.7.6" evidence="12"/>
<comment type="catalytic activity">
    <reaction evidence="12">
        <text>RNA(n) + a ribonucleoside 5'-triphosphate = RNA(n+1) + diphosphate</text>
        <dbReference type="Rhea" id="RHEA:21248"/>
        <dbReference type="Rhea" id="RHEA-COMP:14527"/>
        <dbReference type="Rhea" id="RHEA-COMP:17342"/>
        <dbReference type="ChEBI" id="CHEBI:33019"/>
        <dbReference type="ChEBI" id="CHEBI:61557"/>
        <dbReference type="ChEBI" id="CHEBI:140395"/>
        <dbReference type="EC" id="2.7.7.6"/>
    </reaction>
</comment>
<keyword evidence="3 12" id="KW-0240">DNA-directed RNA polymerase</keyword>
<dbReference type="Gene3D" id="1.10.132.30">
    <property type="match status" value="1"/>
</dbReference>
<evidence type="ECO:0000256" key="7">
    <source>
        <dbReference type="ARBA" id="ARBA00022723"/>
    </source>
</evidence>
<dbReference type="InterPro" id="IPR007066">
    <property type="entry name" value="RNA_pol_Rpb1_3"/>
</dbReference>
<dbReference type="InterPro" id="IPR015699">
    <property type="entry name" value="DNA-dir_RNA_pol1_lsu_N"/>
</dbReference>
<feature type="compositionally biased region" description="Basic and acidic residues" evidence="13">
    <location>
        <begin position="1355"/>
        <end position="1366"/>
    </location>
</feature>
<keyword evidence="6 12" id="KW-0548">Nucleotidyltransferase</keyword>
<dbReference type="Pfam" id="PF05000">
    <property type="entry name" value="RNA_pol_Rpb1_4"/>
    <property type="match status" value="1"/>
</dbReference>
<reference evidence="15 16" key="1">
    <citation type="journal article" date="2017" name="Mol. Biol. Evol.">
        <title>The 4-celled Tetrabaena socialis nuclear genome reveals the essential components for genetic control of cell number at the origin of multicellularity in the volvocine lineage.</title>
        <authorList>
            <person name="Featherston J."/>
            <person name="Arakaki Y."/>
            <person name="Hanschen E.R."/>
            <person name="Ferris P.J."/>
            <person name="Michod R.E."/>
            <person name="Olson B.J.S.C."/>
            <person name="Nozaki H."/>
            <person name="Durand P.M."/>
        </authorList>
    </citation>
    <scope>NUCLEOTIDE SEQUENCE [LARGE SCALE GENOMIC DNA]</scope>
    <source>
        <strain evidence="15 16">NIES-571</strain>
    </source>
</reference>
<evidence type="ECO:0000256" key="8">
    <source>
        <dbReference type="ARBA" id="ARBA00022833"/>
    </source>
</evidence>
<feature type="domain" description="RNA polymerase N-terminal" evidence="14">
    <location>
        <begin position="510"/>
        <end position="870"/>
    </location>
</feature>
<evidence type="ECO:0000256" key="13">
    <source>
        <dbReference type="SAM" id="MobiDB-lite"/>
    </source>
</evidence>
<dbReference type="InterPro" id="IPR045867">
    <property type="entry name" value="DNA-dir_RpoC_beta_prime"/>
</dbReference>
<evidence type="ECO:0000256" key="3">
    <source>
        <dbReference type="ARBA" id="ARBA00022478"/>
    </source>
</evidence>
<dbReference type="InterPro" id="IPR007083">
    <property type="entry name" value="RNA_pol_Rpb1_4"/>
</dbReference>
<dbReference type="Pfam" id="PF04998">
    <property type="entry name" value="RNA_pol_Rpb1_5"/>
    <property type="match status" value="2"/>
</dbReference>
<dbReference type="CDD" id="cd02735">
    <property type="entry name" value="RNAP_I_Rpa1_C"/>
    <property type="match status" value="1"/>
</dbReference>
<keyword evidence="9" id="KW-0460">Magnesium</keyword>
<evidence type="ECO:0000256" key="4">
    <source>
        <dbReference type="ARBA" id="ARBA00022640"/>
    </source>
</evidence>
<dbReference type="GO" id="GO:0046872">
    <property type="term" value="F:metal ion binding"/>
    <property type="evidence" value="ECO:0007669"/>
    <property type="project" value="UniProtKB-KW"/>
</dbReference>
<evidence type="ECO:0000256" key="5">
    <source>
        <dbReference type="ARBA" id="ARBA00022679"/>
    </source>
</evidence>
<evidence type="ECO:0000313" key="15">
    <source>
        <dbReference type="EMBL" id="PNH12767.1"/>
    </source>
</evidence>
<keyword evidence="10 12" id="KW-0804">Transcription</keyword>
<dbReference type="EMBL" id="PGGS01000004">
    <property type="protein sequence ID" value="PNH12767.1"/>
    <property type="molecule type" value="Genomic_DNA"/>
</dbReference>
<keyword evidence="16" id="KW-1185">Reference proteome</keyword>
<dbReference type="Gene3D" id="6.10.250.2940">
    <property type="match status" value="1"/>
</dbReference>
<dbReference type="GO" id="GO:0003899">
    <property type="term" value="F:DNA-directed RNA polymerase activity"/>
    <property type="evidence" value="ECO:0007669"/>
    <property type="project" value="UniProtKB-EC"/>
</dbReference>
<dbReference type="Pfam" id="PF04983">
    <property type="entry name" value="RNA_pol_Rpb1_3"/>
    <property type="match status" value="1"/>
</dbReference>
<evidence type="ECO:0000256" key="1">
    <source>
        <dbReference type="ARBA" id="ARBA00004123"/>
    </source>
</evidence>
<dbReference type="InterPro" id="IPR042102">
    <property type="entry name" value="RNA_pol_Rpb1_3_sf"/>
</dbReference>
<dbReference type="OrthoDB" id="270392at2759"/>
<dbReference type="InterPro" id="IPR000722">
    <property type="entry name" value="RNA_pol_asu"/>
</dbReference>
<dbReference type="InterPro" id="IPR007081">
    <property type="entry name" value="RNA_pol_Rpb1_5"/>
</dbReference>
<dbReference type="Gene3D" id="4.10.860.120">
    <property type="entry name" value="RNA polymerase II, clamp domain"/>
    <property type="match status" value="1"/>
</dbReference>
<dbReference type="InterPro" id="IPR047107">
    <property type="entry name" value="DNA-dir_RNA_pol1_lsu_C"/>
</dbReference>
<dbReference type="Pfam" id="PF04997">
    <property type="entry name" value="RNA_pol_Rpb1_1"/>
    <property type="match status" value="1"/>
</dbReference>
<dbReference type="Gene3D" id="3.30.1490.180">
    <property type="entry name" value="RNA polymerase ii"/>
    <property type="match status" value="1"/>
</dbReference>
<dbReference type="InterPro" id="IPR044893">
    <property type="entry name" value="RNA_pol_Rpb1_clamp_domain"/>
</dbReference>
<accession>A0A2J8AJS6</accession>
<feature type="region of interest" description="Disordered" evidence="13">
    <location>
        <begin position="1404"/>
        <end position="1451"/>
    </location>
</feature>
<dbReference type="Gene3D" id="3.30.70.2850">
    <property type="match status" value="1"/>
</dbReference>
<dbReference type="CDD" id="cd01435">
    <property type="entry name" value="RNAP_I_RPA1_N"/>
    <property type="match status" value="1"/>
</dbReference>
<feature type="compositionally biased region" description="Basic residues" evidence="13">
    <location>
        <begin position="412"/>
        <end position="424"/>
    </location>
</feature>
<evidence type="ECO:0000313" key="16">
    <source>
        <dbReference type="Proteomes" id="UP000236333"/>
    </source>
</evidence>
<dbReference type="FunFam" id="4.10.860.120:FF:000006">
    <property type="entry name" value="DNA-directed RNA polymerase subunit"/>
    <property type="match status" value="1"/>
</dbReference>
<evidence type="ECO:0000256" key="10">
    <source>
        <dbReference type="ARBA" id="ARBA00023163"/>
    </source>
</evidence>
<dbReference type="Gene3D" id="1.10.357.120">
    <property type="match status" value="1"/>
</dbReference>